<dbReference type="PROSITE" id="PS50011">
    <property type="entry name" value="PROTEIN_KINASE_DOM"/>
    <property type="match status" value="1"/>
</dbReference>
<dbReference type="GO" id="GO:0005737">
    <property type="term" value="C:cytoplasm"/>
    <property type="evidence" value="ECO:0007669"/>
    <property type="project" value="TreeGrafter"/>
</dbReference>
<dbReference type="CDD" id="cd14338">
    <property type="entry name" value="UBA_SIK"/>
    <property type="match status" value="1"/>
</dbReference>
<organism evidence="17 18">
    <name type="scientific">Halocaridina rubra</name>
    <name type="common">Hawaiian red shrimp</name>
    <dbReference type="NCBI Taxonomy" id="373956"/>
    <lineage>
        <taxon>Eukaryota</taxon>
        <taxon>Metazoa</taxon>
        <taxon>Ecdysozoa</taxon>
        <taxon>Arthropoda</taxon>
        <taxon>Crustacea</taxon>
        <taxon>Multicrustacea</taxon>
        <taxon>Malacostraca</taxon>
        <taxon>Eumalacostraca</taxon>
        <taxon>Eucarida</taxon>
        <taxon>Decapoda</taxon>
        <taxon>Pleocyemata</taxon>
        <taxon>Caridea</taxon>
        <taxon>Atyoidea</taxon>
        <taxon>Atyidae</taxon>
        <taxon>Halocaridina</taxon>
    </lineage>
</organism>
<proteinExistence type="inferred from homology"/>
<dbReference type="InterPro" id="IPR057380">
    <property type="entry name" value="UBA_SIK1/2/3"/>
</dbReference>
<keyword evidence="7" id="KW-0479">Metal-binding</keyword>
<evidence type="ECO:0000256" key="8">
    <source>
        <dbReference type="ARBA" id="ARBA00022741"/>
    </source>
</evidence>
<keyword evidence="8 14" id="KW-0547">Nucleotide-binding</keyword>
<dbReference type="GO" id="GO:0035556">
    <property type="term" value="P:intracellular signal transduction"/>
    <property type="evidence" value="ECO:0007669"/>
    <property type="project" value="TreeGrafter"/>
</dbReference>
<sequence>MAATMEESTDQTSACNAERLVRVGYYEFEKTIGKGNFAVVKLATHKVTLSKVAIKIIDKTKIDNENLRKILREIEILKKLRHPHVIRLYQVMQTERMIYLVTEYASGGELFDFVVSHGKMRESEARKKFLQILAALRYCHKRGIVHRDLKAENLLLDKDQNIKIADFGFSNFYTPGVMLSTWCGSPPYAAPELFEGKVYDGPKVDIWSLGVILYVLVCGYLPFDASTLQNLRTLVVSGKFRVPFFMTSECEDLIRKMLQVDPDKRIGTDRILQHKWIMQEEGIDPRLQDILHQFNSSESDYSAPDNVKIVDHMLHVIPNLDREKILQSVHGQRFDHLSAIYHLLEEKLAEASSSSSSTSSISLFPQALPVVPTHHRKSSITTGFVDRSPVSDTDESTLAVPLFSCSPLPVNLPALHDPYQAYSLEKYGDIEVSGESDTDEPNQRSVDKYLCSRRHTVGPGDTHHEEVMEAHMRGHLLLATGVGGAIGVHQTPPVHILPQTNLPQNLPLVQNLPPQNFSIKDQHLLKPPPFMGTASGLGRRASDGGANLQMYFQRHFAEGGYSHPNSQEQITQLGLGAGCLGGHSQPLPQQEEDLKGQRDEEIDPSDVAQYMSGRGGSQRATLPLVGPKDIQDPQRKMTPNRSRKTGLPMVTERPPGRDYKDSLYLTSDRHSVISNMRRASDSSTFSLSNINQEMQKLQECIARSQSRSRVGHPPSLPTFQTGSPVTGCTLCGALVSGSPVCIGSPVASLEPIPCPTSNEEGRLGRDNNASDTTYCL</sequence>
<keyword evidence="11" id="KW-0460">Magnesium</keyword>
<evidence type="ECO:0000256" key="4">
    <source>
        <dbReference type="ARBA" id="ARBA00022527"/>
    </source>
</evidence>
<dbReference type="PROSITE" id="PS00107">
    <property type="entry name" value="PROTEIN_KINASE_ATP"/>
    <property type="match status" value="1"/>
</dbReference>
<dbReference type="InterPro" id="IPR008271">
    <property type="entry name" value="Ser/Thr_kinase_AS"/>
</dbReference>
<comment type="cofactor">
    <cofactor evidence="1">
        <name>Mg(2+)</name>
        <dbReference type="ChEBI" id="CHEBI:18420"/>
    </cofactor>
</comment>
<feature type="binding site" evidence="14">
    <location>
        <position position="55"/>
    </location>
    <ligand>
        <name>ATP</name>
        <dbReference type="ChEBI" id="CHEBI:30616"/>
    </ligand>
</feature>
<dbReference type="SMART" id="SM00220">
    <property type="entry name" value="S_TKc"/>
    <property type="match status" value="1"/>
</dbReference>
<keyword evidence="10 14" id="KW-0067">ATP-binding</keyword>
<evidence type="ECO:0000256" key="7">
    <source>
        <dbReference type="ARBA" id="ARBA00022723"/>
    </source>
</evidence>
<evidence type="ECO:0000259" key="16">
    <source>
        <dbReference type="PROSITE" id="PS50011"/>
    </source>
</evidence>
<keyword evidence="5" id="KW-0597">Phosphoprotein</keyword>
<dbReference type="GO" id="GO:0050321">
    <property type="term" value="F:tau-protein kinase activity"/>
    <property type="evidence" value="ECO:0007669"/>
    <property type="project" value="TreeGrafter"/>
</dbReference>
<comment type="catalytic activity">
    <reaction evidence="13">
        <text>L-seryl-[protein] + ATP = O-phospho-L-seryl-[protein] + ADP + H(+)</text>
        <dbReference type="Rhea" id="RHEA:17989"/>
        <dbReference type="Rhea" id="RHEA-COMP:9863"/>
        <dbReference type="Rhea" id="RHEA-COMP:11604"/>
        <dbReference type="ChEBI" id="CHEBI:15378"/>
        <dbReference type="ChEBI" id="CHEBI:29999"/>
        <dbReference type="ChEBI" id="CHEBI:30616"/>
        <dbReference type="ChEBI" id="CHEBI:83421"/>
        <dbReference type="ChEBI" id="CHEBI:456216"/>
        <dbReference type="EC" id="2.7.11.1"/>
    </reaction>
</comment>
<dbReference type="GO" id="GO:0046872">
    <property type="term" value="F:metal ion binding"/>
    <property type="evidence" value="ECO:0007669"/>
    <property type="project" value="UniProtKB-KW"/>
</dbReference>
<comment type="caution">
    <text evidence="17">The sequence shown here is derived from an EMBL/GenBank/DDBJ whole genome shotgun (WGS) entry which is preliminary data.</text>
</comment>
<keyword evidence="9 17" id="KW-0418">Kinase</keyword>
<dbReference type="PANTHER" id="PTHR24346:SF42">
    <property type="entry name" value="SERINE_THREONINE-PROTEIN KINASE SIK3"/>
    <property type="match status" value="1"/>
</dbReference>
<name>A0AAN8XD78_HALRR</name>
<keyword evidence="18" id="KW-1185">Reference proteome</keyword>
<dbReference type="Pfam" id="PF23312">
    <property type="entry name" value="UBA_SIK3"/>
    <property type="match status" value="1"/>
</dbReference>
<dbReference type="InterPro" id="IPR000719">
    <property type="entry name" value="Prot_kinase_dom"/>
</dbReference>
<evidence type="ECO:0000256" key="15">
    <source>
        <dbReference type="SAM" id="MobiDB-lite"/>
    </source>
</evidence>
<comment type="catalytic activity">
    <reaction evidence="12">
        <text>L-threonyl-[protein] + ATP = O-phospho-L-threonyl-[protein] + ADP + H(+)</text>
        <dbReference type="Rhea" id="RHEA:46608"/>
        <dbReference type="Rhea" id="RHEA-COMP:11060"/>
        <dbReference type="Rhea" id="RHEA-COMP:11605"/>
        <dbReference type="ChEBI" id="CHEBI:15378"/>
        <dbReference type="ChEBI" id="CHEBI:30013"/>
        <dbReference type="ChEBI" id="CHEBI:30616"/>
        <dbReference type="ChEBI" id="CHEBI:61977"/>
        <dbReference type="ChEBI" id="CHEBI:456216"/>
        <dbReference type="EC" id="2.7.11.1"/>
    </reaction>
</comment>
<dbReference type="FunFam" id="1.10.510.10:FF:000156">
    <property type="entry name" value="Serine/threonine-protein kinase SIK3 homolog"/>
    <property type="match status" value="1"/>
</dbReference>
<evidence type="ECO:0000313" key="18">
    <source>
        <dbReference type="Proteomes" id="UP001381693"/>
    </source>
</evidence>
<feature type="region of interest" description="Disordered" evidence="15">
    <location>
        <begin position="754"/>
        <end position="776"/>
    </location>
</feature>
<evidence type="ECO:0000256" key="2">
    <source>
        <dbReference type="ARBA" id="ARBA00006234"/>
    </source>
</evidence>
<dbReference type="EMBL" id="JAXCGZ010005686">
    <property type="protein sequence ID" value="KAK7081182.1"/>
    <property type="molecule type" value="Genomic_DNA"/>
</dbReference>
<evidence type="ECO:0000256" key="9">
    <source>
        <dbReference type="ARBA" id="ARBA00022777"/>
    </source>
</evidence>
<keyword evidence="4" id="KW-0723">Serine/threonine-protein kinase</keyword>
<evidence type="ECO:0000256" key="14">
    <source>
        <dbReference type="PROSITE-ProRule" id="PRU10141"/>
    </source>
</evidence>
<evidence type="ECO:0000256" key="6">
    <source>
        <dbReference type="ARBA" id="ARBA00022679"/>
    </source>
</evidence>
<dbReference type="SUPFAM" id="SSF56112">
    <property type="entry name" value="Protein kinase-like (PK-like)"/>
    <property type="match status" value="1"/>
</dbReference>
<feature type="region of interest" description="Disordered" evidence="15">
    <location>
        <begin position="581"/>
        <end position="600"/>
    </location>
</feature>
<gene>
    <name evidence="17" type="primary">SIK3</name>
    <name evidence="17" type="ORF">SK128_010230</name>
</gene>
<dbReference type="GO" id="GO:0005524">
    <property type="term" value="F:ATP binding"/>
    <property type="evidence" value="ECO:0007669"/>
    <property type="project" value="UniProtKB-UniRule"/>
</dbReference>
<dbReference type="PANTHER" id="PTHR24346">
    <property type="entry name" value="MAP/MICROTUBULE AFFINITY-REGULATING KINASE"/>
    <property type="match status" value="1"/>
</dbReference>
<dbReference type="FunFam" id="3.30.200.20:FF:000003">
    <property type="entry name" value="Non-specific serine/threonine protein kinase"/>
    <property type="match status" value="1"/>
</dbReference>
<reference evidence="17 18" key="1">
    <citation type="submission" date="2023-11" db="EMBL/GenBank/DDBJ databases">
        <title>Halocaridina rubra genome assembly.</title>
        <authorList>
            <person name="Smith C."/>
        </authorList>
    </citation>
    <scope>NUCLEOTIDE SEQUENCE [LARGE SCALE GENOMIC DNA]</scope>
    <source>
        <strain evidence="17">EP-1</strain>
        <tissue evidence="17">Whole</tissue>
    </source>
</reference>
<dbReference type="AlphaFoldDB" id="A0AAN8XD78"/>
<feature type="compositionally biased region" description="Polar residues" evidence="15">
    <location>
        <begin position="767"/>
        <end position="776"/>
    </location>
</feature>
<evidence type="ECO:0000256" key="3">
    <source>
        <dbReference type="ARBA" id="ARBA00012513"/>
    </source>
</evidence>
<feature type="domain" description="Protein kinase" evidence="16">
    <location>
        <begin position="26"/>
        <end position="277"/>
    </location>
</feature>
<evidence type="ECO:0000256" key="5">
    <source>
        <dbReference type="ARBA" id="ARBA00022553"/>
    </source>
</evidence>
<feature type="region of interest" description="Disordered" evidence="15">
    <location>
        <begin position="611"/>
        <end position="661"/>
    </location>
</feature>
<dbReference type="Gene3D" id="1.10.510.10">
    <property type="entry name" value="Transferase(Phosphotransferase) domain 1"/>
    <property type="match status" value="1"/>
</dbReference>
<evidence type="ECO:0000256" key="13">
    <source>
        <dbReference type="ARBA" id="ARBA00048679"/>
    </source>
</evidence>
<dbReference type="InterPro" id="IPR011009">
    <property type="entry name" value="Kinase-like_dom_sf"/>
</dbReference>
<evidence type="ECO:0000256" key="12">
    <source>
        <dbReference type="ARBA" id="ARBA00047899"/>
    </source>
</evidence>
<evidence type="ECO:0000256" key="1">
    <source>
        <dbReference type="ARBA" id="ARBA00001946"/>
    </source>
</evidence>
<dbReference type="EC" id="2.7.11.1" evidence="3"/>
<evidence type="ECO:0000256" key="10">
    <source>
        <dbReference type="ARBA" id="ARBA00022840"/>
    </source>
</evidence>
<evidence type="ECO:0000313" key="17">
    <source>
        <dbReference type="EMBL" id="KAK7081182.1"/>
    </source>
</evidence>
<protein>
    <recommendedName>
        <fullName evidence="3">non-specific serine/threonine protein kinase</fullName>
        <ecNumber evidence="3">2.7.11.1</ecNumber>
    </recommendedName>
</protein>
<dbReference type="GO" id="GO:0000226">
    <property type="term" value="P:microtubule cytoskeleton organization"/>
    <property type="evidence" value="ECO:0007669"/>
    <property type="project" value="TreeGrafter"/>
</dbReference>
<comment type="similarity">
    <text evidence="2">Belongs to the protein kinase superfamily. CAMK Ser/Thr protein kinase family. SNF1 subfamily.</text>
</comment>
<dbReference type="InterPro" id="IPR017441">
    <property type="entry name" value="Protein_kinase_ATP_BS"/>
</dbReference>
<evidence type="ECO:0000256" key="11">
    <source>
        <dbReference type="ARBA" id="ARBA00022842"/>
    </source>
</evidence>
<dbReference type="Proteomes" id="UP001381693">
    <property type="component" value="Unassembled WGS sequence"/>
</dbReference>
<dbReference type="PROSITE" id="PS00108">
    <property type="entry name" value="PROTEIN_KINASE_ST"/>
    <property type="match status" value="1"/>
</dbReference>
<keyword evidence="6 17" id="KW-0808">Transferase</keyword>
<accession>A0AAN8XD78</accession>
<dbReference type="Pfam" id="PF00069">
    <property type="entry name" value="Pkinase"/>
    <property type="match status" value="1"/>
</dbReference>